<organism evidence="2">
    <name type="scientific">Sinomonas puerhi</name>
    <dbReference type="NCBI Taxonomy" id="3238584"/>
    <lineage>
        <taxon>Bacteria</taxon>
        <taxon>Bacillati</taxon>
        <taxon>Actinomycetota</taxon>
        <taxon>Actinomycetes</taxon>
        <taxon>Micrococcales</taxon>
        <taxon>Micrococcaceae</taxon>
        <taxon>Sinomonas</taxon>
    </lineage>
</organism>
<proteinExistence type="predicted"/>
<feature type="region of interest" description="Disordered" evidence="1">
    <location>
        <begin position="1"/>
        <end position="43"/>
    </location>
</feature>
<dbReference type="KEGG" id="spue:AB5L97_17590"/>
<dbReference type="AlphaFoldDB" id="A0AB39L1J1"/>
<evidence type="ECO:0000313" key="2">
    <source>
        <dbReference type="EMBL" id="XDP45053.1"/>
    </source>
</evidence>
<reference evidence="2" key="1">
    <citation type="submission" date="2024-07" db="EMBL/GenBank/DDBJ databases">
        <authorList>
            <person name="fu j."/>
        </authorList>
    </citation>
    <scope>NUCLEOTIDE SEQUENCE</scope>
    <source>
        <strain evidence="2">P10A9</strain>
    </source>
</reference>
<name>A0AB39L1J1_9MICC</name>
<gene>
    <name evidence="2" type="ORF">AB5L97_17590</name>
</gene>
<dbReference type="EMBL" id="CP163302">
    <property type="protein sequence ID" value="XDP45053.1"/>
    <property type="molecule type" value="Genomic_DNA"/>
</dbReference>
<evidence type="ECO:0000256" key="1">
    <source>
        <dbReference type="SAM" id="MobiDB-lite"/>
    </source>
</evidence>
<protein>
    <submittedName>
        <fullName evidence="2">Uncharacterized protein</fullName>
    </submittedName>
</protein>
<dbReference type="RefSeq" id="WP_307956099.1">
    <property type="nucleotide sequence ID" value="NZ_CP163302.1"/>
</dbReference>
<accession>A0AB39L1J1</accession>
<sequence>MSGFEPDAEDRIHSEAPAEGDPDLDVTEIRAHSEAPAEGPDED</sequence>